<dbReference type="AlphaFoldDB" id="A0AAE0ESG9"/>
<keyword evidence="3" id="KW-1185">Reference proteome</keyword>
<evidence type="ECO:0000313" key="2">
    <source>
        <dbReference type="EMBL" id="KAK3238387.1"/>
    </source>
</evidence>
<proteinExistence type="inferred from homology"/>
<dbReference type="InterPro" id="IPR013783">
    <property type="entry name" value="Ig-like_fold"/>
</dbReference>
<dbReference type="Proteomes" id="UP001190700">
    <property type="component" value="Unassembled WGS sequence"/>
</dbReference>
<name>A0AAE0ESG9_9CHLO</name>
<organism evidence="2 3">
    <name type="scientific">Cymbomonas tetramitiformis</name>
    <dbReference type="NCBI Taxonomy" id="36881"/>
    <lineage>
        <taxon>Eukaryota</taxon>
        <taxon>Viridiplantae</taxon>
        <taxon>Chlorophyta</taxon>
        <taxon>Pyramimonadophyceae</taxon>
        <taxon>Pyramimonadales</taxon>
        <taxon>Pyramimonadaceae</taxon>
        <taxon>Cymbomonas</taxon>
    </lineage>
</organism>
<evidence type="ECO:0000313" key="3">
    <source>
        <dbReference type="Proteomes" id="UP001190700"/>
    </source>
</evidence>
<reference evidence="2 3" key="1">
    <citation type="journal article" date="2015" name="Genome Biol. Evol.">
        <title>Comparative Genomics of a Bacterivorous Green Alga Reveals Evolutionary Causalities and Consequences of Phago-Mixotrophic Mode of Nutrition.</title>
        <authorList>
            <person name="Burns J.A."/>
            <person name="Paasch A."/>
            <person name="Narechania A."/>
            <person name="Kim E."/>
        </authorList>
    </citation>
    <scope>NUCLEOTIDE SEQUENCE [LARGE SCALE GENOMIC DNA]</scope>
    <source>
        <strain evidence="2 3">PLY_AMNH</strain>
    </source>
</reference>
<protein>
    <submittedName>
        <fullName evidence="2">Uncharacterized protein</fullName>
    </submittedName>
</protein>
<comment type="similarity">
    <text evidence="1">Belongs to the glycosyl hydrolase 13 family.</text>
</comment>
<dbReference type="InterPro" id="IPR014756">
    <property type="entry name" value="Ig_E-set"/>
</dbReference>
<evidence type="ECO:0000256" key="1">
    <source>
        <dbReference type="ARBA" id="ARBA00008061"/>
    </source>
</evidence>
<comment type="caution">
    <text evidence="2">The sequence shown here is derived from an EMBL/GenBank/DDBJ whole genome shotgun (WGS) entry which is preliminary data.</text>
</comment>
<dbReference type="Gene3D" id="3.20.20.80">
    <property type="entry name" value="Glycosidases"/>
    <property type="match status" value="1"/>
</dbReference>
<dbReference type="PANTHER" id="PTHR43002">
    <property type="entry name" value="GLYCOGEN DEBRANCHING ENZYME"/>
    <property type="match status" value="1"/>
</dbReference>
<dbReference type="EMBL" id="LGRX02034229">
    <property type="protein sequence ID" value="KAK3238387.1"/>
    <property type="molecule type" value="Genomic_DNA"/>
</dbReference>
<feature type="non-terminal residue" evidence="2">
    <location>
        <position position="1"/>
    </location>
</feature>
<accession>A0AAE0ESG9</accession>
<dbReference type="SUPFAM" id="SSF51445">
    <property type="entry name" value="(Trans)glycosidases"/>
    <property type="match status" value="1"/>
</dbReference>
<dbReference type="SUPFAM" id="SSF81296">
    <property type="entry name" value="E set domains"/>
    <property type="match status" value="1"/>
</dbReference>
<dbReference type="InterPro" id="IPR017853">
    <property type="entry name" value="GH"/>
</dbReference>
<dbReference type="Gene3D" id="2.60.40.10">
    <property type="entry name" value="Immunoglobulins"/>
    <property type="match status" value="1"/>
</dbReference>
<gene>
    <name evidence="2" type="ORF">CYMTET_51594</name>
</gene>
<sequence>EILRSFGAESLLYGFRIEGPLDMAQGHRFMSFNEFADPYAKAVSIQDGSMLGVIPLDGGVAFDWEDDARPCVPREELVVYELHPAGFTMLDVATSTSREEALAKGAPGTFAALIDKIPYLEELGVNAVLLDPVMANMSGVDQDDFWGDSPASFFAPDPGELPRATAPCVLLRLLGASQCLLL</sequence>